<evidence type="ECO:0000256" key="1">
    <source>
        <dbReference type="SAM" id="Phobius"/>
    </source>
</evidence>
<feature type="transmembrane region" description="Helical" evidence="1">
    <location>
        <begin position="6"/>
        <end position="22"/>
    </location>
</feature>
<dbReference type="AlphaFoldDB" id="A0A4Q0Y7M6"/>
<comment type="caution">
    <text evidence="3">The sequence shown here is derived from an EMBL/GenBank/DDBJ whole genome shotgun (WGS) entry which is preliminary data.</text>
</comment>
<keyword evidence="4" id="KW-1185">Reference proteome</keyword>
<name>A0A4Q0Y7M6_9GAMM</name>
<dbReference type="Pfam" id="PF09851">
    <property type="entry name" value="SHOCT"/>
    <property type="match status" value="1"/>
</dbReference>
<keyword evidence="1" id="KW-0472">Membrane</keyword>
<feature type="transmembrane region" description="Helical" evidence="1">
    <location>
        <begin position="34"/>
        <end position="55"/>
    </location>
</feature>
<protein>
    <recommendedName>
        <fullName evidence="2">SHOCT domain-containing protein</fullName>
    </recommendedName>
</protein>
<accession>A0A4Q0Y7M6</accession>
<reference evidence="3 4" key="1">
    <citation type="submission" date="2017-10" db="EMBL/GenBank/DDBJ databases">
        <title>Nyctiphanis sp. nov., isolated from the stomach of the euphausiid Nyctiphanes simplex (Hansen, 1911) in the Gulf of California.</title>
        <authorList>
            <person name="Gomez-Gil B."/>
            <person name="Aguilar-Mendez M."/>
            <person name="Lopez-Cortes A."/>
            <person name="Gomez-Gutierrez J."/>
            <person name="Roque A."/>
            <person name="Lang E."/>
            <person name="Gonzalez-Castillo A."/>
        </authorList>
    </citation>
    <scope>NUCLEOTIDE SEQUENCE [LARGE SCALE GENOMIC DNA]</scope>
    <source>
        <strain evidence="3 4">CAIM 600</strain>
    </source>
</reference>
<proteinExistence type="predicted"/>
<evidence type="ECO:0000259" key="2">
    <source>
        <dbReference type="Pfam" id="PF09851"/>
    </source>
</evidence>
<dbReference type="EMBL" id="PEIB01000088">
    <property type="protein sequence ID" value="RXJ66190.1"/>
    <property type="molecule type" value="Genomic_DNA"/>
</dbReference>
<dbReference type="InterPro" id="IPR018649">
    <property type="entry name" value="SHOCT"/>
</dbReference>
<feature type="domain" description="SHOCT" evidence="2">
    <location>
        <begin position="72"/>
        <end position="99"/>
    </location>
</feature>
<sequence>MFFALYVIFLIVWVIITISIASKNNHPYKTPIIILALLGLFIPFLLLGSFIWAFIVPKGGQTSSVAVSSVAEELEKLHDLRERGVLSEKDYTTQKAKLLG</sequence>
<gene>
    <name evidence="3" type="ORF">CS022_24655</name>
</gene>
<organism evidence="3 4">
    <name type="scientific">Veronia nyctiphanis</name>
    <dbReference type="NCBI Taxonomy" id="1278244"/>
    <lineage>
        <taxon>Bacteria</taxon>
        <taxon>Pseudomonadati</taxon>
        <taxon>Pseudomonadota</taxon>
        <taxon>Gammaproteobacteria</taxon>
        <taxon>Vibrionales</taxon>
        <taxon>Vibrionaceae</taxon>
        <taxon>Veronia</taxon>
    </lineage>
</organism>
<evidence type="ECO:0000313" key="4">
    <source>
        <dbReference type="Proteomes" id="UP000290287"/>
    </source>
</evidence>
<keyword evidence="1" id="KW-0812">Transmembrane</keyword>
<dbReference type="Proteomes" id="UP000290287">
    <property type="component" value="Unassembled WGS sequence"/>
</dbReference>
<keyword evidence="1" id="KW-1133">Transmembrane helix</keyword>
<dbReference type="RefSeq" id="WP_129124473.1">
    <property type="nucleotide sequence ID" value="NZ_PEIB01000088.1"/>
</dbReference>
<evidence type="ECO:0000313" key="3">
    <source>
        <dbReference type="EMBL" id="RXJ66190.1"/>
    </source>
</evidence>